<evidence type="ECO:0000313" key="6">
    <source>
        <dbReference type="Proteomes" id="UP000184069"/>
    </source>
</evidence>
<feature type="signal peptide" evidence="2">
    <location>
        <begin position="1"/>
        <end position="18"/>
    </location>
</feature>
<dbReference type="Proteomes" id="UP000093508">
    <property type="component" value="Unassembled WGS sequence"/>
</dbReference>
<dbReference type="Proteomes" id="UP000184069">
    <property type="component" value="Unassembled WGS sequence"/>
</dbReference>
<proteinExistence type="predicted"/>
<gene>
    <name evidence="3" type="ORF">BBH99_20960</name>
    <name evidence="4" type="ORF">SAMN05444407_102263</name>
</gene>
<sequence>MKKLYLILLFMLTGIFHAQIHNIPQSTKDAFKGYWVYKAKYFTNSVAIDFEPGKNFATFRDIGTGEAPPLTLQAMVKGKLLIIPAKQHQNDYIELEVIKGKLHLRTKQTTWDSQGNMINNNSKPEEKTVFKRKTQKD</sequence>
<dbReference type="EMBL" id="FRBM01000002">
    <property type="protein sequence ID" value="SHL10679.1"/>
    <property type="molecule type" value="Genomic_DNA"/>
</dbReference>
<dbReference type="EMBL" id="MAYF01000167">
    <property type="protein sequence ID" value="OCA78696.1"/>
    <property type="molecule type" value="Genomic_DNA"/>
</dbReference>
<feature type="chain" id="PRO_5009922616" description="Lipocalin-like domain-containing protein" evidence="2">
    <location>
        <begin position="19"/>
        <end position="137"/>
    </location>
</feature>
<keyword evidence="2" id="KW-0732">Signal</keyword>
<name>A0A1M6XXT3_9FLAO</name>
<dbReference type="AlphaFoldDB" id="A0A1M6XXT3"/>
<dbReference type="STRING" id="1423959.SAMN05444407_102263"/>
<evidence type="ECO:0008006" key="7">
    <source>
        <dbReference type="Google" id="ProtNLM"/>
    </source>
</evidence>
<organism evidence="4 6">
    <name type="scientific">Chryseobacterium contaminans</name>
    <dbReference type="NCBI Taxonomy" id="1423959"/>
    <lineage>
        <taxon>Bacteria</taxon>
        <taxon>Pseudomonadati</taxon>
        <taxon>Bacteroidota</taxon>
        <taxon>Flavobacteriia</taxon>
        <taxon>Flavobacteriales</taxon>
        <taxon>Weeksellaceae</taxon>
        <taxon>Chryseobacterium group</taxon>
        <taxon>Chryseobacterium</taxon>
    </lineage>
</organism>
<reference evidence="4 6" key="2">
    <citation type="submission" date="2016-11" db="EMBL/GenBank/DDBJ databases">
        <authorList>
            <person name="Jaros S."/>
            <person name="Januszkiewicz K."/>
            <person name="Wedrychowicz H."/>
        </authorList>
    </citation>
    <scope>NUCLEOTIDE SEQUENCE [LARGE SCALE GENOMIC DNA]</scope>
    <source>
        <strain evidence="4 6">DSM 27621</strain>
    </source>
</reference>
<reference evidence="3 5" key="1">
    <citation type="submission" date="2016-07" db="EMBL/GenBank/DDBJ databases">
        <authorList>
            <person name="Jeong J.-J."/>
            <person name="Kim D.W."/>
            <person name="Sang M.K."/>
            <person name="Choi I.-G."/>
            <person name="Kim K.D."/>
        </authorList>
    </citation>
    <scope>NUCLEOTIDE SEQUENCE [LARGE SCALE GENOMIC DNA]</scope>
    <source>
        <strain evidence="3 5">C-26</strain>
    </source>
</reference>
<dbReference type="RefSeq" id="WP_066695333.1">
    <property type="nucleotide sequence ID" value="NZ_FRBM01000002.1"/>
</dbReference>
<feature type="compositionally biased region" description="Polar residues" evidence="1">
    <location>
        <begin position="113"/>
        <end position="122"/>
    </location>
</feature>
<accession>A0A1M6XXT3</accession>
<feature type="region of interest" description="Disordered" evidence="1">
    <location>
        <begin position="113"/>
        <end position="137"/>
    </location>
</feature>
<evidence type="ECO:0000256" key="1">
    <source>
        <dbReference type="SAM" id="MobiDB-lite"/>
    </source>
</evidence>
<protein>
    <recommendedName>
        <fullName evidence="7">Lipocalin-like domain-containing protein</fullName>
    </recommendedName>
</protein>
<evidence type="ECO:0000313" key="3">
    <source>
        <dbReference type="EMBL" id="OCA78696.1"/>
    </source>
</evidence>
<evidence type="ECO:0000256" key="2">
    <source>
        <dbReference type="SAM" id="SignalP"/>
    </source>
</evidence>
<keyword evidence="5" id="KW-1185">Reference proteome</keyword>
<evidence type="ECO:0000313" key="4">
    <source>
        <dbReference type="EMBL" id="SHL10679.1"/>
    </source>
</evidence>
<evidence type="ECO:0000313" key="5">
    <source>
        <dbReference type="Proteomes" id="UP000093508"/>
    </source>
</evidence>
<dbReference type="OrthoDB" id="710238at2"/>